<dbReference type="Pfam" id="PF22528">
    <property type="entry name" value="PRMT_C"/>
    <property type="match status" value="1"/>
</dbReference>
<dbReference type="InterPro" id="IPR025799">
    <property type="entry name" value="Arg_MeTrfase"/>
</dbReference>
<dbReference type="GO" id="GO:0016274">
    <property type="term" value="F:protein-arginine N-methyltransferase activity"/>
    <property type="evidence" value="ECO:0007669"/>
    <property type="project" value="InterPro"/>
</dbReference>
<dbReference type="InterPro" id="IPR029063">
    <property type="entry name" value="SAM-dependent_MTases_sf"/>
</dbReference>
<reference evidence="5" key="1">
    <citation type="submission" date="2021-02" db="EMBL/GenBank/DDBJ databases">
        <authorList>
            <person name="Nowell W R."/>
        </authorList>
    </citation>
    <scope>NUCLEOTIDE SEQUENCE</scope>
</reference>
<dbReference type="Gene3D" id="2.70.160.11">
    <property type="entry name" value="Hnrnp arginine n-methyltransferase1"/>
    <property type="match status" value="1"/>
</dbReference>
<accession>A0A813XQ76</accession>
<dbReference type="InterPro" id="IPR055135">
    <property type="entry name" value="PRMT_dom"/>
</dbReference>
<evidence type="ECO:0000313" key="6">
    <source>
        <dbReference type="Proteomes" id="UP000663889"/>
    </source>
</evidence>
<evidence type="ECO:0000256" key="3">
    <source>
        <dbReference type="ARBA" id="ARBA00022691"/>
    </source>
</evidence>
<dbReference type="PANTHER" id="PTHR11006">
    <property type="entry name" value="PROTEIN ARGININE N-METHYLTRANSFERASE"/>
    <property type="match status" value="1"/>
</dbReference>
<proteinExistence type="predicted"/>
<dbReference type="PANTHER" id="PTHR11006:SF53">
    <property type="entry name" value="PROTEIN ARGININE N-METHYLTRANSFERASE 3"/>
    <property type="match status" value="1"/>
</dbReference>
<dbReference type="GO" id="GO:0042054">
    <property type="term" value="F:histone methyltransferase activity"/>
    <property type="evidence" value="ECO:0007669"/>
    <property type="project" value="TreeGrafter"/>
</dbReference>
<feature type="domain" description="Protein arginine N-methyltransferase" evidence="4">
    <location>
        <begin position="6"/>
        <end position="153"/>
    </location>
</feature>
<dbReference type="GO" id="GO:0005634">
    <property type="term" value="C:nucleus"/>
    <property type="evidence" value="ECO:0007669"/>
    <property type="project" value="TreeGrafter"/>
</dbReference>
<organism evidence="5 6">
    <name type="scientific">Rotaria sordida</name>
    <dbReference type="NCBI Taxonomy" id="392033"/>
    <lineage>
        <taxon>Eukaryota</taxon>
        <taxon>Metazoa</taxon>
        <taxon>Spiralia</taxon>
        <taxon>Gnathifera</taxon>
        <taxon>Rotifera</taxon>
        <taxon>Eurotatoria</taxon>
        <taxon>Bdelloidea</taxon>
        <taxon>Philodinida</taxon>
        <taxon>Philodinidae</taxon>
        <taxon>Rotaria</taxon>
    </lineage>
</organism>
<dbReference type="SUPFAM" id="SSF53335">
    <property type="entry name" value="S-adenosyl-L-methionine-dependent methyltransferases"/>
    <property type="match status" value="1"/>
</dbReference>
<protein>
    <recommendedName>
        <fullName evidence="4">Protein arginine N-methyltransferase domain-containing protein</fullName>
    </recommendedName>
</protein>
<dbReference type="AlphaFoldDB" id="A0A813XQ76"/>
<dbReference type="EMBL" id="CAJNOU010000114">
    <property type="protein sequence ID" value="CAF0871364.1"/>
    <property type="molecule type" value="Genomic_DNA"/>
</dbReference>
<keyword evidence="1" id="KW-0489">Methyltransferase</keyword>
<keyword evidence="2" id="KW-0808">Transferase</keyword>
<evidence type="ECO:0000259" key="4">
    <source>
        <dbReference type="Pfam" id="PF22528"/>
    </source>
</evidence>
<evidence type="ECO:0000256" key="1">
    <source>
        <dbReference type="ARBA" id="ARBA00022603"/>
    </source>
</evidence>
<gene>
    <name evidence="5" type="ORF">SEV965_LOCUS4134</name>
</gene>
<dbReference type="Proteomes" id="UP000663889">
    <property type="component" value="Unassembled WGS sequence"/>
</dbReference>
<dbReference type="GO" id="GO:0032259">
    <property type="term" value="P:methylation"/>
    <property type="evidence" value="ECO:0007669"/>
    <property type="project" value="UniProtKB-KW"/>
</dbReference>
<comment type="caution">
    <text evidence="5">The sequence shown here is derived from an EMBL/GenBank/DDBJ whole genome shotgun (WGS) entry which is preliminary data.</text>
</comment>
<name>A0A813XQ76_9BILA</name>
<evidence type="ECO:0000313" key="5">
    <source>
        <dbReference type="EMBL" id="CAF0871364.1"/>
    </source>
</evidence>
<evidence type="ECO:0000256" key="2">
    <source>
        <dbReference type="ARBA" id="ARBA00022679"/>
    </source>
</evidence>
<sequence>MAGFHSDDLYHEHIGYWSDVYGFEMDTVVKNILLDGHVIIVPANDVMTSDCCIKTLDIYTCSNNDITFTHPFTVQALKSGSISGFVCHFDVNFAKNLIEKVHFSTSPRSPNTHWKQTVFFLPRLYNIQEGEEITGKISCQRHPNEKRGLIIHLHVFDSKFKFYLE</sequence>
<keyword evidence="3" id="KW-0949">S-adenosyl-L-methionine</keyword>